<dbReference type="AlphaFoldDB" id="A0A8H4QEX2"/>
<evidence type="ECO:0000313" key="2">
    <source>
        <dbReference type="Proteomes" id="UP000521872"/>
    </source>
</evidence>
<proteinExistence type="predicted"/>
<keyword evidence="2" id="KW-1185">Reference proteome</keyword>
<accession>A0A8H4QEX2</accession>
<organism evidence="1 2">
    <name type="scientific">Agrocybe pediades</name>
    <dbReference type="NCBI Taxonomy" id="84607"/>
    <lineage>
        <taxon>Eukaryota</taxon>
        <taxon>Fungi</taxon>
        <taxon>Dikarya</taxon>
        <taxon>Basidiomycota</taxon>
        <taxon>Agaricomycotina</taxon>
        <taxon>Agaricomycetes</taxon>
        <taxon>Agaricomycetidae</taxon>
        <taxon>Agaricales</taxon>
        <taxon>Agaricineae</taxon>
        <taxon>Strophariaceae</taxon>
        <taxon>Agrocybe</taxon>
    </lineage>
</organism>
<dbReference type="Proteomes" id="UP000521872">
    <property type="component" value="Unassembled WGS sequence"/>
</dbReference>
<name>A0A8H4QEX2_9AGAR</name>
<gene>
    <name evidence="1" type="ORF">D9613_012033</name>
</gene>
<evidence type="ECO:0000313" key="1">
    <source>
        <dbReference type="EMBL" id="KAF4609752.1"/>
    </source>
</evidence>
<comment type="caution">
    <text evidence="1">The sequence shown here is derived from an EMBL/GenBank/DDBJ whole genome shotgun (WGS) entry which is preliminary data.</text>
</comment>
<protein>
    <submittedName>
        <fullName evidence="1">Uncharacterized protein</fullName>
    </submittedName>
</protein>
<dbReference type="EMBL" id="JAACJL010000060">
    <property type="protein sequence ID" value="KAF4609752.1"/>
    <property type="molecule type" value="Genomic_DNA"/>
</dbReference>
<reference evidence="1 2" key="1">
    <citation type="submission" date="2019-12" db="EMBL/GenBank/DDBJ databases">
        <authorList>
            <person name="Floudas D."/>
            <person name="Bentzer J."/>
            <person name="Ahren D."/>
            <person name="Johansson T."/>
            <person name="Persson P."/>
            <person name="Tunlid A."/>
        </authorList>
    </citation>
    <scope>NUCLEOTIDE SEQUENCE [LARGE SCALE GENOMIC DNA]</scope>
    <source>
        <strain evidence="1 2">CBS 102.39</strain>
    </source>
</reference>
<sequence length="438" mass="49744">MLKSPQSRTHWSLPLPYDLFHLIIFSYLDDCPQAIYNLSMSCAGLAELCRPLKFRDITVPLGQVPHAKQRMRKLFSLLDRAGDISHYVRCLHITDDYWDCESGFFKEPPDVNDSERLSYFFGRDFRNMERLTLSLHAENQTWSRLPRELVCRLQHLLAHPTLHTVVISDKTPIPGDYLRLMKNIPLLQLDGDVTFPPTGSACRHLVDSSTNSSRCTPHKLLFKDRSREGTNISSLLPHPHSPFNLSRLTKLEISARGPPIAILNDVLDSCSSTLEELTVYVATQGGLPSPFHPKNLRSLKALTLSVDVEMMPLGDMIPREAWLRFNWFVSALQTCRAVAGQLESIGLVLRIRFFTIAKKLDWEALDETLTSFAPTCVVPWPSLRIFEILAMETENPEVSSGVWNCLLAPLLPGLYGRKVVKVRASPEFTSENTAFWRM</sequence>